<evidence type="ECO:0000313" key="1">
    <source>
        <dbReference type="EMBL" id="AFC40018.1"/>
    </source>
</evidence>
<dbReference type="EMBL" id="JQ408795">
    <property type="protein sequence ID" value="AFC40018.1"/>
    <property type="molecule type" value="Genomic_DNA"/>
</dbReference>
<dbReference type="GeneID" id="33873647"/>
<accession>J7F6A2</accession>
<geneLocation type="plastid" evidence="1"/>
<sequence length="148" mass="17441">MNNKSLIFLAIKSLDIQNQTCATINTINLNFDDQLNQFIIDSGIQSDKDLEIIISKVLNSASHSSLYDSNLANNYQRRFLYYFKKMSFLKYMEKSIYENNILIENLGITGLYLIYLTIECKGLFKLWLYYEIYNFEQLIKLVETKNNL</sequence>
<proteinExistence type="predicted"/>
<dbReference type="EMBL" id="MF385003">
    <property type="protein sequence ID" value="ASN78822.1"/>
    <property type="molecule type" value="Genomic_DNA"/>
</dbReference>
<keyword evidence="1" id="KW-0934">Plastid</keyword>
<reference evidence="2 3" key="2">
    <citation type="journal article" date="2017" name="Proc. Natl. Acad. Sci. U.S.A.">
        <title>Insights into the red algae and eukaryotic evolution from the genome of Porphyra umbilicalis (Bangiophyceae, Rhodophyta).</title>
        <authorList>
            <person name="Brawley S.H."/>
            <person name="Blouin N.A."/>
            <person name="Ficko-Blean E."/>
            <person name="Wheeler G.L."/>
            <person name="Lohr M."/>
            <person name="Goodson H.V."/>
            <person name="Jenkins J.W."/>
            <person name="Blaby-Haas C.E."/>
            <person name="Helliwell K.E."/>
            <person name="Chan C.X."/>
            <person name="Marriage T.N."/>
            <person name="Bhattacharya D."/>
            <person name="Klein A.S."/>
            <person name="Badis Y."/>
            <person name="Brodie J."/>
            <person name="Cao Y."/>
            <person name="Collen J."/>
            <person name="Dittami S.M."/>
            <person name="Gachon C.M.M."/>
            <person name="Green B.R."/>
            <person name="Karpowicz S.J."/>
            <person name="Kim J.W."/>
            <person name="Kudahl U.J."/>
            <person name="Lin S."/>
            <person name="Michel G."/>
            <person name="Mittag M."/>
            <person name="Olson B.J.S.C."/>
            <person name="Pangilinan J.L."/>
            <person name="Peng Y."/>
            <person name="Qiu H."/>
            <person name="Shu S."/>
            <person name="Singer J.T."/>
            <person name="Smith A.G."/>
            <person name="Sprecher B.N."/>
            <person name="Wagner V."/>
            <person name="Wang W."/>
            <person name="Wang Z.Y."/>
            <person name="Yan J."/>
            <person name="Yarish C."/>
            <person name="Zauner-Riek S."/>
            <person name="Zhuang Y."/>
            <person name="Zou Y."/>
            <person name="Lindquist E.A."/>
            <person name="Grimwood J."/>
            <person name="Barry K.W."/>
            <person name="Rokhsar D.S."/>
            <person name="Schmutz J."/>
            <person name="Stiller J.W."/>
            <person name="Grossman A.R."/>
            <person name="Prochnik S.E."/>
        </authorList>
    </citation>
    <scope>NUCLEOTIDE SEQUENCE [LARGE SCALE GENOMIC DNA]</scope>
</reference>
<name>J7F6A2_PORUM</name>
<protein>
    <submittedName>
        <fullName evidence="1">Uncharacterized protein</fullName>
    </submittedName>
</protein>
<keyword evidence="3" id="KW-1185">Reference proteome</keyword>
<evidence type="ECO:0000313" key="3">
    <source>
        <dbReference type="Proteomes" id="UP000218209"/>
    </source>
</evidence>
<dbReference type="AlphaFoldDB" id="J7F6A2"/>
<reference evidence="1" key="1">
    <citation type="journal article" date="2012" name="Mol. Phylogenet. Evol.">
        <title>Relative rates of evolution among the three genetic compartments of the red alga Porphyra differ from those of green plants and do not correlate with genome architecture.</title>
        <authorList>
            <person name="Smith D.R."/>
            <person name="Hua J."/>
            <person name="Lee R.W."/>
            <person name="Keeling P.J."/>
        </authorList>
    </citation>
    <scope>NUCLEOTIDE SEQUENCE</scope>
</reference>
<dbReference type="RefSeq" id="YP_009413361.1">
    <property type="nucleotide sequence ID" value="NC_035573.1"/>
</dbReference>
<dbReference type="Proteomes" id="UP000218209">
    <property type="component" value="Chloroplast Pltd"/>
</dbReference>
<gene>
    <name evidence="1" type="primary">orf148</name>
</gene>
<keyword evidence="2" id="KW-0150">Chloroplast</keyword>
<evidence type="ECO:0000313" key="2">
    <source>
        <dbReference type="EMBL" id="ASN78822.1"/>
    </source>
</evidence>
<organism evidence="1">
    <name type="scientific">Porphyra umbilicalis</name>
    <name type="common">Purple laver</name>
    <name type="synonym">Red alga</name>
    <dbReference type="NCBI Taxonomy" id="2786"/>
    <lineage>
        <taxon>Eukaryota</taxon>
        <taxon>Rhodophyta</taxon>
        <taxon>Bangiophyceae</taxon>
        <taxon>Bangiales</taxon>
        <taxon>Bangiaceae</taxon>
        <taxon>Porphyra</taxon>
    </lineage>
</organism>